<accession>A0ABP7ZH08</accession>
<proteinExistence type="predicted"/>
<evidence type="ECO:0000259" key="2">
    <source>
        <dbReference type="SMART" id="SM00507"/>
    </source>
</evidence>
<feature type="domain" description="HNH nuclease" evidence="2">
    <location>
        <begin position="368"/>
        <end position="418"/>
    </location>
</feature>
<evidence type="ECO:0000313" key="3">
    <source>
        <dbReference type="EMBL" id="GAA4157591.1"/>
    </source>
</evidence>
<evidence type="ECO:0000313" key="4">
    <source>
        <dbReference type="Proteomes" id="UP001415169"/>
    </source>
</evidence>
<reference evidence="3" key="2">
    <citation type="submission" date="2023-12" db="EMBL/GenBank/DDBJ databases">
        <authorList>
            <person name="Sun Q."/>
            <person name="Inoue M."/>
        </authorList>
    </citation>
    <scope>NUCLEOTIDE SEQUENCE</scope>
    <source>
        <strain evidence="3">JCM 17590</strain>
    </source>
</reference>
<dbReference type="InterPro" id="IPR003615">
    <property type="entry name" value="HNH_nuc"/>
</dbReference>
<reference evidence="3" key="1">
    <citation type="journal article" date="2014" name="Int. J. Syst. Evol. Microbiol.">
        <title>Complete genome of a new Firmicutes species belonging to the dominant human colonic microbiota ('Ruminococcus bicirculans') reveals two chromosomes and a selective capacity to utilize plant glucans.</title>
        <authorList>
            <consortium name="NISC Comparative Sequencing Program"/>
            <person name="Wegmann U."/>
            <person name="Louis P."/>
            <person name="Goesmann A."/>
            <person name="Henrissat B."/>
            <person name="Duncan S.H."/>
            <person name="Flint H.J."/>
        </authorList>
    </citation>
    <scope>NUCLEOTIDE SEQUENCE</scope>
    <source>
        <strain evidence="3">JCM 17590</strain>
    </source>
</reference>
<gene>
    <name evidence="3" type="ORF">GCM10022286_09350</name>
</gene>
<protein>
    <recommendedName>
        <fullName evidence="2">HNH nuclease domain-containing protein</fullName>
    </recommendedName>
</protein>
<comment type="caution">
    <text evidence="3">The sequence shown here is derived from an EMBL/GenBank/DDBJ whole genome shotgun (WGS) entry which is preliminary data.</text>
</comment>
<name>A0ABP7ZH08_9MICO</name>
<dbReference type="SMART" id="SM00507">
    <property type="entry name" value="HNHc"/>
    <property type="match status" value="1"/>
</dbReference>
<feature type="compositionally biased region" description="Acidic residues" evidence="1">
    <location>
        <begin position="463"/>
        <end position="486"/>
    </location>
</feature>
<dbReference type="Proteomes" id="UP001415169">
    <property type="component" value="Unassembled WGS sequence"/>
</dbReference>
<feature type="region of interest" description="Disordered" evidence="1">
    <location>
        <begin position="450"/>
        <end position="493"/>
    </location>
</feature>
<dbReference type="Pfam" id="PF02720">
    <property type="entry name" value="DUF222"/>
    <property type="match status" value="1"/>
</dbReference>
<dbReference type="CDD" id="cd00085">
    <property type="entry name" value="HNHc"/>
    <property type="match status" value="1"/>
</dbReference>
<dbReference type="InterPro" id="IPR003870">
    <property type="entry name" value="DUF222"/>
</dbReference>
<sequence length="493" mass="52994">MAKLGSVKFVDQFDATSGVDPGPGLRSDELAQAARPWILDRLREVEAECSALAVRRVRLVGRLGEEAMLQAALNVEVDPSREADRERNLQWRSAALELAASSNVSTDVAQRTLAEAWTLTQKCEITLQAVEAGEIGFGHAQAIAREVADLDVLAAGAAQEALLPYAKRLSVGLFARKAREVLDAKDPERLADRYRRAYAARHVEVEGGRNGMATVTAHLDAADAAVIGTGLHNAALELQAAGDERSRRQIEADLFVELLMEGEVIVGASGGTAADEAAPVTEPVPVAEPAKPRTVRDHAPISVELLVPAATAAGGDDAPGKIQGVGMIDPVKARQLIARAPSLRRILTGPISSAIIDFDRTTYRVPAELKRMILLRDEHCRAPNCPHPAKELDHTIDYARGGKTARANLAGFCANHHHVKHEAGWSVTQFADGVLDWIGPTRRHYRTRSDLILPAEPPPAWDDYADDAPFDAPAMDDDSTEGDPTENDPTTAG</sequence>
<dbReference type="EMBL" id="BAABBV010000001">
    <property type="protein sequence ID" value="GAA4157591.1"/>
    <property type="molecule type" value="Genomic_DNA"/>
</dbReference>
<keyword evidence="4" id="KW-1185">Reference proteome</keyword>
<evidence type="ECO:0000256" key="1">
    <source>
        <dbReference type="SAM" id="MobiDB-lite"/>
    </source>
</evidence>
<organism evidence="3 4">
    <name type="scientific">Gryllotalpicola daejeonensis</name>
    <dbReference type="NCBI Taxonomy" id="993087"/>
    <lineage>
        <taxon>Bacteria</taxon>
        <taxon>Bacillati</taxon>
        <taxon>Actinomycetota</taxon>
        <taxon>Actinomycetes</taxon>
        <taxon>Micrococcales</taxon>
        <taxon>Microbacteriaceae</taxon>
        <taxon>Gryllotalpicola</taxon>
    </lineage>
</organism>